<dbReference type="Proteomes" id="UP001160390">
    <property type="component" value="Unassembled WGS sequence"/>
</dbReference>
<evidence type="ECO:0000313" key="3">
    <source>
        <dbReference type="Proteomes" id="UP001160390"/>
    </source>
</evidence>
<evidence type="ECO:0000256" key="1">
    <source>
        <dbReference type="SAM" id="SignalP"/>
    </source>
</evidence>
<protein>
    <recommendedName>
        <fullName evidence="4">Hydrophobin</fullName>
    </recommendedName>
</protein>
<gene>
    <name evidence="2" type="ORF">CCHLO57077_00008199</name>
</gene>
<accession>A0AA35LZH1</accession>
<dbReference type="EMBL" id="CABFNP030000799">
    <property type="protein sequence ID" value="CAI6087616.1"/>
    <property type="molecule type" value="Genomic_DNA"/>
</dbReference>
<reference evidence="2" key="1">
    <citation type="submission" date="2023-01" db="EMBL/GenBank/DDBJ databases">
        <authorList>
            <person name="Piombo E."/>
        </authorList>
    </citation>
    <scope>NUCLEOTIDE SEQUENCE</scope>
</reference>
<organism evidence="2 3">
    <name type="scientific">Clonostachys chloroleuca</name>
    <dbReference type="NCBI Taxonomy" id="1926264"/>
    <lineage>
        <taxon>Eukaryota</taxon>
        <taxon>Fungi</taxon>
        <taxon>Dikarya</taxon>
        <taxon>Ascomycota</taxon>
        <taxon>Pezizomycotina</taxon>
        <taxon>Sordariomycetes</taxon>
        <taxon>Hypocreomycetidae</taxon>
        <taxon>Hypocreales</taxon>
        <taxon>Bionectriaceae</taxon>
        <taxon>Clonostachys</taxon>
    </lineage>
</organism>
<sequence>MKFSLAASTLGLAALALAAPADIEARTGGWGGGGGGGGGGTNNCPSTQQAVCCTGESCYVSQGKKNGAGNTVNCGSNSATVKCCNTNSSPGSLINIDALNCADIGDISLDLGDLLGGSS</sequence>
<evidence type="ECO:0000313" key="2">
    <source>
        <dbReference type="EMBL" id="CAI6087616.1"/>
    </source>
</evidence>
<comment type="caution">
    <text evidence="2">The sequence shown here is derived from an EMBL/GenBank/DDBJ whole genome shotgun (WGS) entry which is preliminary data.</text>
</comment>
<proteinExistence type="predicted"/>
<keyword evidence="1" id="KW-0732">Signal</keyword>
<dbReference type="AlphaFoldDB" id="A0AA35LZH1"/>
<name>A0AA35LZH1_9HYPO</name>
<keyword evidence="3" id="KW-1185">Reference proteome</keyword>
<feature type="signal peptide" evidence="1">
    <location>
        <begin position="1"/>
        <end position="18"/>
    </location>
</feature>
<evidence type="ECO:0008006" key="4">
    <source>
        <dbReference type="Google" id="ProtNLM"/>
    </source>
</evidence>
<feature type="chain" id="PRO_5041350909" description="Hydrophobin" evidence="1">
    <location>
        <begin position="19"/>
        <end position="119"/>
    </location>
</feature>